<feature type="compositionally biased region" description="Polar residues" evidence="4">
    <location>
        <begin position="115"/>
        <end position="127"/>
    </location>
</feature>
<dbReference type="OrthoDB" id="444809at2759"/>
<evidence type="ECO:0000256" key="2">
    <source>
        <dbReference type="ARBA" id="ARBA00005904"/>
    </source>
</evidence>
<feature type="compositionally biased region" description="Basic and acidic residues" evidence="4">
    <location>
        <begin position="212"/>
        <end position="224"/>
    </location>
</feature>
<dbReference type="FunCoup" id="E2BV12">
    <property type="interactions" value="280"/>
</dbReference>
<evidence type="ECO:0000313" key="7">
    <source>
        <dbReference type="Proteomes" id="UP000008237"/>
    </source>
</evidence>
<feature type="compositionally biased region" description="Basic and acidic residues" evidence="4">
    <location>
        <begin position="239"/>
        <end position="264"/>
    </location>
</feature>
<feature type="domain" description="Ribosomal RNA-processing protein 14/surfeit locus protein 6 C-terminal" evidence="5">
    <location>
        <begin position="89"/>
        <end position="275"/>
    </location>
</feature>
<protein>
    <submittedName>
        <fullName evidence="6">Surfeit locus protein 6-like protein</fullName>
    </submittedName>
</protein>
<gene>
    <name evidence="6" type="ORF">EAI_15910</name>
</gene>
<dbReference type="OMA" id="NDIAWKK"/>
<keyword evidence="3" id="KW-0539">Nucleus</keyword>
<comment type="subcellular location">
    <subcellularLocation>
        <location evidence="1">Nucleus</location>
    </subcellularLocation>
</comment>
<dbReference type="InterPro" id="IPR029190">
    <property type="entry name" value="Rrp14/SURF6_C"/>
</dbReference>
<dbReference type="Proteomes" id="UP000008237">
    <property type="component" value="Unassembled WGS sequence"/>
</dbReference>
<comment type="similarity">
    <text evidence="2">Belongs to the SURF6 family.</text>
</comment>
<organism evidence="7">
    <name type="scientific">Harpegnathos saltator</name>
    <name type="common">Jerdon's jumping ant</name>
    <dbReference type="NCBI Taxonomy" id="610380"/>
    <lineage>
        <taxon>Eukaryota</taxon>
        <taxon>Metazoa</taxon>
        <taxon>Ecdysozoa</taxon>
        <taxon>Arthropoda</taxon>
        <taxon>Hexapoda</taxon>
        <taxon>Insecta</taxon>
        <taxon>Pterygota</taxon>
        <taxon>Neoptera</taxon>
        <taxon>Endopterygota</taxon>
        <taxon>Hymenoptera</taxon>
        <taxon>Apocrita</taxon>
        <taxon>Aculeata</taxon>
        <taxon>Formicoidea</taxon>
        <taxon>Formicidae</taxon>
        <taxon>Ponerinae</taxon>
        <taxon>Ponerini</taxon>
        <taxon>Harpegnathos</taxon>
    </lineage>
</organism>
<dbReference type="GO" id="GO:0042274">
    <property type="term" value="P:ribosomal small subunit biogenesis"/>
    <property type="evidence" value="ECO:0007669"/>
    <property type="project" value="TreeGrafter"/>
</dbReference>
<evidence type="ECO:0000256" key="3">
    <source>
        <dbReference type="ARBA" id="ARBA00023242"/>
    </source>
</evidence>
<name>E2BV12_HARSA</name>
<dbReference type="InParanoid" id="E2BV12"/>
<evidence type="ECO:0000313" key="6">
    <source>
        <dbReference type="EMBL" id="EFN80463.1"/>
    </source>
</evidence>
<dbReference type="STRING" id="610380.E2BV12"/>
<dbReference type="GO" id="GO:0003723">
    <property type="term" value="F:RNA binding"/>
    <property type="evidence" value="ECO:0007669"/>
    <property type="project" value="TreeGrafter"/>
</dbReference>
<sequence length="288" mass="34037">MSKTKFDKKAVRQMLLEEDKFIADIFSIMPLPMHELEKRKYLPSKDDNLVKQDEMPVKKVNRAKNFEDLYTRLEELKAAKRLDYKQKLLKKKLKNKIKKKNKREERMLQKKLARTEQNAAGSSQLSTNDKETPKIPKPKPVFNSQGKMVFSKFDFSEIGMKKKLPKSNPQKILQHLQEKKEKIKQLEESGDKEKAEEIKEKDAWKAALAKANGEKVKDDSELLKRSIKRKEQKKRHSAKKWDARIENVQKSKQERQDKRRENIMKRKKEKKLNKLKKAAKKGRVIPGF</sequence>
<dbReference type="GO" id="GO:0003677">
    <property type="term" value="F:DNA binding"/>
    <property type="evidence" value="ECO:0007669"/>
    <property type="project" value="TreeGrafter"/>
</dbReference>
<feature type="compositionally biased region" description="Basic residues" evidence="4">
    <location>
        <begin position="225"/>
        <end position="238"/>
    </location>
</feature>
<feature type="region of interest" description="Disordered" evidence="4">
    <location>
        <begin position="210"/>
        <end position="288"/>
    </location>
</feature>
<evidence type="ECO:0000259" key="5">
    <source>
        <dbReference type="Pfam" id="PF04935"/>
    </source>
</evidence>
<evidence type="ECO:0000256" key="1">
    <source>
        <dbReference type="ARBA" id="ARBA00004123"/>
    </source>
</evidence>
<dbReference type="PANTHER" id="PTHR14369">
    <property type="entry name" value="SURFEIT LOCUS PROTEIN 6"/>
    <property type="match status" value="1"/>
</dbReference>
<dbReference type="AlphaFoldDB" id="E2BV12"/>
<proteinExistence type="inferred from homology"/>
<feature type="compositionally biased region" description="Basic residues" evidence="4">
    <location>
        <begin position="265"/>
        <end position="288"/>
    </location>
</feature>
<dbReference type="Pfam" id="PF04935">
    <property type="entry name" value="SURF6"/>
    <property type="match status" value="1"/>
</dbReference>
<reference evidence="6 7" key="1">
    <citation type="journal article" date="2010" name="Science">
        <title>Genomic comparison of the ants Camponotus floridanus and Harpegnathos saltator.</title>
        <authorList>
            <person name="Bonasio R."/>
            <person name="Zhang G."/>
            <person name="Ye C."/>
            <person name="Mutti N.S."/>
            <person name="Fang X."/>
            <person name="Qin N."/>
            <person name="Donahue G."/>
            <person name="Yang P."/>
            <person name="Li Q."/>
            <person name="Li C."/>
            <person name="Zhang P."/>
            <person name="Huang Z."/>
            <person name="Berger S.L."/>
            <person name="Reinberg D."/>
            <person name="Wang J."/>
            <person name="Liebig J."/>
        </authorList>
    </citation>
    <scope>NUCLEOTIDE SEQUENCE [LARGE SCALE GENOMIC DNA]</scope>
    <source>
        <strain evidence="6 7">R22 G/1</strain>
    </source>
</reference>
<dbReference type="GO" id="GO:0042273">
    <property type="term" value="P:ribosomal large subunit biogenesis"/>
    <property type="evidence" value="ECO:0007669"/>
    <property type="project" value="TreeGrafter"/>
</dbReference>
<keyword evidence="7" id="KW-1185">Reference proteome</keyword>
<dbReference type="GO" id="GO:0005730">
    <property type="term" value="C:nucleolus"/>
    <property type="evidence" value="ECO:0007669"/>
    <property type="project" value="TreeGrafter"/>
</dbReference>
<dbReference type="EMBL" id="GL450786">
    <property type="protein sequence ID" value="EFN80463.1"/>
    <property type="molecule type" value="Genomic_DNA"/>
</dbReference>
<accession>E2BV12</accession>
<dbReference type="PANTHER" id="PTHR14369:SF0">
    <property type="entry name" value="SURFEIT LOCUS PROTEIN 6"/>
    <property type="match status" value="1"/>
</dbReference>
<dbReference type="InterPro" id="IPR007019">
    <property type="entry name" value="SURF6"/>
</dbReference>
<feature type="region of interest" description="Disordered" evidence="4">
    <location>
        <begin position="95"/>
        <end position="143"/>
    </location>
</feature>
<evidence type="ECO:0000256" key="4">
    <source>
        <dbReference type="SAM" id="MobiDB-lite"/>
    </source>
</evidence>